<evidence type="ECO:0000313" key="10">
    <source>
        <dbReference type="Proteomes" id="UP000199036"/>
    </source>
</evidence>
<evidence type="ECO:0000256" key="4">
    <source>
        <dbReference type="ARBA" id="ARBA00022989"/>
    </source>
</evidence>
<dbReference type="Pfam" id="PF02687">
    <property type="entry name" value="FtsX"/>
    <property type="match status" value="1"/>
</dbReference>
<evidence type="ECO:0000256" key="2">
    <source>
        <dbReference type="ARBA" id="ARBA00022475"/>
    </source>
</evidence>
<feature type="transmembrane region" description="Helical" evidence="6">
    <location>
        <begin position="215"/>
        <end position="236"/>
    </location>
</feature>
<dbReference type="GO" id="GO:0005886">
    <property type="term" value="C:plasma membrane"/>
    <property type="evidence" value="ECO:0007669"/>
    <property type="project" value="UniProtKB-SubCell"/>
</dbReference>
<feature type="domain" description="ABC3 transporter permease C-terminal" evidence="7">
    <location>
        <begin position="216"/>
        <end position="327"/>
    </location>
</feature>
<dbReference type="OrthoDB" id="8740261at2"/>
<keyword evidence="5 6" id="KW-0472">Membrane</keyword>
<keyword evidence="4 6" id="KW-1133">Transmembrane helix</keyword>
<dbReference type="PANTHER" id="PTHR30572">
    <property type="entry name" value="MEMBRANE COMPONENT OF TRANSPORTER-RELATED"/>
    <property type="match status" value="1"/>
</dbReference>
<evidence type="ECO:0000313" key="9">
    <source>
        <dbReference type="EMBL" id="SFO27950.1"/>
    </source>
</evidence>
<keyword evidence="10" id="KW-1185">Reference proteome</keyword>
<organism evidence="9 10">
    <name type="scientific">Paenimyroides ummariense</name>
    <dbReference type="NCBI Taxonomy" id="913024"/>
    <lineage>
        <taxon>Bacteria</taxon>
        <taxon>Pseudomonadati</taxon>
        <taxon>Bacteroidota</taxon>
        <taxon>Flavobacteriia</taxon>
        <taxon>Flavobacteriales</taxon>
        <taxon>Flavobacteriaceae</taxon>
        <taxon>Paenimyroides</taxon>
    </lineage>
</organism>
<comment type="subcellular location">
    <subcellularLocation>
        <location evidence="1">Cell membrane</location>
        <topology evidence="1">Multi-pass membrane protein</topology>
    </subcellularLocation>
</comment>
<protein>
    <submittedName>
        <fullName evidence="9">Putative ABC transport system permease protein</fullName>
    </submittedName>
</protein>
<evidence type="ECO:0000256" key="6">
    <source>
        <dbReference type="SAM" id="Phobius"/>
    </source>
</evidence>
<name>A0A1I5FW00_9FLAO</name>
<dbReference type="InterPro" id="IPR025857">
    <property type="entry name" value="MacB_PCD"/>
</dbReference>
<dbReference type="Proteomes" id="UP000199036">
    <property type="component" value="Unassembled WGS sequence"/>
</dbReference>
<evidence type="ECO:0000256" key="1">
    <source>
        <dbReference type="ARBA" id="ARBA00004651"/>
    </source>
</evidence>
<dbReference type="RefSeq" id="WP_091526042.1">
    <property type="nucleotide sequence ID" value="NZ_FOVI01000032.1"/>
</dbReference>
<reference evidence="10" key="1">
    <citation type="submission" date="2016-10" db="EMBL/GenBank/DDBJ databases">
        <authorList>
            <person name="Varghese N."/>
            <person name="Submissions S."/>
        </authorList>
    </citation>
    <scope>NUCLEOTIDE SEQUENCE [LARGE SCALE GENOMIC DNA]</scope>
    <source>
        <strain evidence="10">DS-12</strain>
    </source>
</reference>
<feature type="domain" description="MacB-like periplasmic core" evidence="8">
    <location>
        <begin position="25"/>
        <end position="177"/>
    </location>
</feature>
<evidence type="ECO:0000256" key="3">
    <source>
        <dbReference type="ARBA" id="ARBA00022692"/>
    </source>
</evidence>
<feature type="transmembrane region" description="Helical" evidence="6">
    <location>
        <begin position="298"/>
        <end position="317"/>
    </location>
</feature>
<evidence type="ECO:0000259" key="7">
    <source>
        <dbReference type="Pfam" id="PF02687"/>
    </source>
</evidence>
<accession>A0A1I5FW00</accession>
<dbReference type="InterPro" id="IPR050250">
    <property type="entry name" value="Macrolide_Exporter_MacB"/>
</dbReference>
<keyword evidence="3 6" id="KW-0812">Transmembrane</keyword>
<dbReference type="PANTHER" id="PTHR30572:SF18">
    <property type="entry name" value="ABC-TYPE MACROLIDE FAMILY EXPORT SYSTEM PERMEASE COMPONENT 2"/>
    <property type="match status" value="1"/>
</dbReference>
<dbReference type="InterPro" id="IPR003838">
    <property type="entry name" value="ABC3_permease_C"/>
</dbReference>
<dbReference type="EMBL" id="FOVI01000032">
    <property type="protein sequence ID" value="SFO27950.1"/>
    <property type="molecule type" value="Genomic_DNA"/>
</dbReference>
<proteinExistence type="predicted"/>
<evidence type="ECO:0000259" key="8">
    <source>
        <dbReference type="Pfam" id="PF12704"/>
    </source>
</evidence>
<gene>
    <name evidence="9" type="ORF">SAMN05421741_13226</name>
</gene>
<keyword evidence="2" id="KW-1003">Cell membrane</keyword>
<feature type="transmembrane region" description="Helical" evidence="6">
    <location>
        <begin position="264"/>
        <end position="283"/>
    </location>
</feature>
<evidence type="ECO:0000256" key="5">
    <source>
        <dbReference type="ARBA" id="ARBA00023136"/>
    </source>
</evidence>
<dbReference type="Pfam" id="PF12704">
    <property type="entry name" value="MacB_PCD"/>
    <property type="match status" value="1"/>
</dbReference>
<dbReference type="GO" id="GO:0022857">
    <property type="term" value="F:transmembrane transporter activity"/>
    <property type="evidence" value="ECO:0007669"/>
    <property type="project" value="TreeGrafter"/>
</dbReference>
<dbReference type="AlphaFoldDB" id="A0A1I5FW00"/>
<dbReference type="STRING" id="913024.SAMN05421741_13226"/>
<sequence>MLPASRYDVNSYKFYEAFKQDLLKIPGVVDVNVSTADLGYGSGSTSGFSLNNSKFSTQAHNIAFDFGYFKMFGMEILEGRDLSANIASDTIENVLLNERAVSDLGGKVPLGTIFDWNGQKMNVVGIVKNFNLSSPQEKVPPMLFMHMNTVNWMQSNINNIQVKIKPEKADKTIAALEEFWKAKINPNVPFEYEFVDKKFQNSYGTYTRQQAMFKILNILVVVIAMFGLFALASFSIERRYKEIAVRKVLGAETPVLLKILTKQYMYLALTGFVLALVPSYILMQKWLENFAYRIEISVIPYLVAFVLLFVLTLLVVLSKAFSATRINLLRFLKYE</sequence>